<accession>A0AA36GCX7</accession>
<evidence type="ECO:0000256" key="3">
    <source>
        <dbReference type="ARBA" id="ARBA00023242"/>
    </source>
</evidence>
<dbReference type="GO" id="GO:0001682">
    <property type="term" value="P:tRNA 5'-leader removal"/>
    <property type="evidence" value="ECO:0007669"/>
    <property type="project" value="TreeGrafter"/>
</dbReference>
<feature type="region of interest" description="Disordered" evidence="4">
    <location>
        <begin position="208"/>
        <end position="250"/>
    </location>
</feature>
<feature type="domain" description="DNA/RNA-binding protein Alba-like" evidence="5">
    <location>
        <begin position="83"/>
        <end position="146"/>
    </location>
</feature>
<dbReference type="InterPro" id="IPR051958">
    <property type="entry name" value="Alba-like_NAB"/>
</dbReference>
<dbReference type="GO" id="GO:0003723">
    <property type="term" value="F:RNA binding"/>
    <property type="evidence" value="ECO:0007669"/>
    <property type="project" value="TreeGrafter"/>
</dbReference>
<comment type="similarity">
    <text evidence="2">Belongs to the histone-like Alba family.</text>
</comment>
<dbReference type="InterPro" id="IPR036882">
    <property type="entry name" value="Alba-like_dom_sf"/>
</dbReference>
<dbReference type="GO" id="GO:0005634">
    <property type="term" value="C:nucleus"/>
    <property type="evidence" value="ECO:0007669"/>
    <property type="project" value="UniProtKB-SubCell"/>
</dbReference>
<gene>
    <name evidence="6" type="ORF">MSPICULIGERA_LOCUS18973</name>
</gene>
<dbReference type="AlphaFoldDB" id="A0AA36GCX7"/>
<dbReference type="SUPFAM" id="SSF82704">
    <property type="entry name" value="AlbA-like"/>
    <property type="match status" value="1"/>
</dbReference>
<organism evidence="6 7">
    <name type="scientific">Mesorhabditis spiculigera</name>
    <dbReference type="NCBI Taxonomy" id="96644"/>
    <lineage>
        <taxon>Eukaryota</taxon>
        <taxon>Metazoa</taxon>
        <taxon>Ecdysozoa</taxon>
        <taxon>Nematoda</taxon>
        <taxon>Chromadorea</taxon>
        <taxon>Rhabditida</taxon>
        <taxon>Rhabditina</taxon>
        <taxon>Rhabditomorpha</taxon>
        <taxon>Rhabditoidea</taxon>
        <taxon>Rhabditidae</taxon>
        <taxon>Mesorhabditinae</taxon>
        <taxon>Mesorhabditis</taxon>
    </lineage>
</organism>
<feature type="non-terminal residue" evidence="6">
    <location>
        <position position="250"/>
    </location>
</feature>
<feature type="compositionally biased region" description="Basic and acidic residues" evidence="4">
    <location>
        <begin position="236"/>
        <end position="250"/>
    </location>
</feature>
<dbReference type="PANTHER" id="PTHR13516:SF4">
    <property type="entry name" value="FI09323P"/>
    <property type="match status" value="1"/>
</dbReference>
<evidence type="ECO:0000256" key="1">
    <source>
        <dbReference type="ARBA" id="ARBA00004123"/>
    </source>
</evidence>
<dbReference type="GO" id="GO:0000172">
    <property type="term" value="C:ribonuclease MRP complex"/>
    <property type="evidence" value="ECO:0007669"/>
    <property type="project" value="TreeGrafter"/>
</dbReference>
<dbReference type="Proteomes" id="UP001177023">
    <property type="component" value="Unassembled WGS sequence"/>
</dbReference>
<dbReference type="InterPro" id="IPR002775">
    <property type="entry name" value="DNA/RNA-bd_Alba-like"/>
</dbReference>
<comment type="subcellular location">
    <subcellularLocation>
        <location evidence="1">Nucleus</location>
    </subcellularLocation>
</comment>
<dbReference type="Gene3D" id="3.30.110.20">
    <property type="entry name" value="Alba-like domain"/>
    <property type="match status" value="1"/>
</dbReference>
<evidence type="ECO:0000256" key="4">
    <source>
        <dbReference type="SAM" id="MobiDB-lite"/>
    </source>
</evidence>
<evidence type="ECO:0000313" key="6">
    <source>
        <dbReference type="EMBL" id="CAJ0580790.1"/>
    </source>
</evidence>
<reference evidence="6" key="1">
    <citation type="submission" date="2023-06" db="EMBL/GenBank/DDBJ databases">
        <authorList>
            <person name="Delattre M."/>
        </authorList>
    </citation>
    <scope>NUCLEOTIDE SEQUENCE</scope>
    <source>
        <strain evidence="6">AF72</strain>
    </source>
</reference>
<name>A0AA36GCX7_9BILA</name>
<dbReference type="Pfam" id="PF01918">
    <property type="entry name" value="Alba"/>
    <property type="match status" value="1"/>
</dbReference>
<keyword evidence="7" id="KW-1185">Reference proteome</keyword>
<comment type="caution">
    <text evidence="6">The sequence shown here is derived from an EMBL/GenBank/DDBJ whole genome shotgun (WGS) entry which is preliminary data.</text>
</comment>
<evidence type="ECO:0000313" key="7">
    <source>
        <dbReference type="Proteomes" id="UP001177023"/>
    </source>
</evidence>
<dbReference type="PANTHER" id="PTHR13516">
    <property type="entry name" value="RIBONUCLEASE P SUBUNIT P25"/>
    <property type="match status" value="1"/>
</dbReference>
<keyword evidence="3" id="KW-0539">Nucleus</keyword>
<evidence type="ECO:0000256" key="2">
    <source>
        <dbReference type="ARBA" id="ARBA00008018"/>
    </source>
</evidence>
<dbReference type="EMBL" id="CATQJA010002662">
    <property type="protein sequence ID" value="CAJ0580790.1"/>
    <property type="molecule type" value="Genomic_DNA"/>
</dbReference>
<proteinExistence type="inferred from homology"/>
<evidence type="ECO:0000259" key="5">
    <source>
        <dbReference type="Pfam" id="PF01918"/>
    </source>
</evidence>
<protein>
    <recommendedName>
        <fullName evidence="5">DNA/RNA-binding protein Alba-like domain-containing protein</fullName>
    </recommendedName>
</protein>
<sequence>MALVGWEETRGVETVIRLSSRSGGRTLGLGSAGLRSTYCRLFVKGGSGIYLAMENYVPSAEEEVALQPENPFPEAFHTEGTIIIEVKQSTRIQQTVEYALKHLTKTLSRFLIFHGVGESAEKCITCVEILKKRYKGTLHQWNSLTFQRKLSYWDPLIDGMDRLRVTVDLPALFILVSLDEFPAEFQCLSIQSSKETCSVFEGEQNIEVKTGKTGKKSGQSNKASKPKKNNPSNHSEAPDRPRRQSDVHRD</sequence>